<organism evidence="11 12">
    <name type="scientific">Parasulfuritortus cantonensis</name>
    <dbReference type="NCBI Taxonomy" id="2528202"/>
    <lineage>
        <taxon>Bacteria</taxon>
        <taxon>Pseudomonadati</taxon>
        <taxon>Pseudomonadota</taxon>
        <taxon>Betaproteobacteria</taxon>
        <taxon>Nitrosomonadales</taxon>
        <taxon>Thiobacillaceae</taxon>
        <taxon>Parasulfuritortus</taxon>
    </lineage>
</organism>
<feature type="site" description="Transition state stabilizer" evidence="8">
    <location>
        <position position="205"/>
    </location>
</feature>
<protein>
    <recommendedName>
        <fullName evidence="3 9">3-deoxy-D-manno-octulosonic acid transferase</fullName>
        <shortName evidence="9">Kdo transferase</shortName>
        <ecNumber evidence="2 9">2.4.99.12</ecNumber>
    </recommendedName>
    <alternativeName>
        <fullName evidence="5 9">Lipid IV(A) 3-deoxy-D-manno-octulosonic acid transferase</fullName>
    </alternativeName>
</protein>
<dbReference type="PANTHER" id="PTHR42755">
    <property type="entry name" value="3-DEOXY-MANNO-OCTULOSONATE CYTIDYLYLTRANSFERASE"/>
    <property type="match status" value="1"/>
</dbReference>
<proteinExistence type="inferred from homology"/>
<keyword evidence="4 9" id="KW-0808">Transferase</keyword>
<evidence type="ECO:0000259" key="10">
    <source>
        <dbReference type="Pfam" id="PF04413"/>
    </source>
</evidence>
<dbReference type="GO" id="GO:0043842">
    <property type="term" value="F:Kdo transferase activity"/>
    <property type="evidence" value="ECO:0007669"/>
    <property type="project" value="UniProtKB-EC"/>
</dbReference>
<keyword evidence="9" id="KW-0472">Membrane</keyword>
<dbReference type="SUPFAM" id="SSF53756">
    <property type="entry name" value="UDP-Glycosyltransferase/glycogen phosphorylase"/>
    <property type="match status" value="1"/>
</dbReference>
<evidence type="ECO:0000256" key="8">
    <source>
        <dbReference type="PIRSR" id="PIRSR639901-2"/>
    </source>
</evidence>
<keyword evidence="9" id="KW-0448">Lipopolysaccharide biosynthesis</keyword>
<gene>
    <name evidence="11" type="ORF">EZJ19_11955</name>
</gene>
<dbReference type="Gene3D" id="3.40.50.2000">
    <property type="entry name" value="Glycogen Phosphorylase B"/>
    <property type="match status" value="1"/>
</dbReference>
<evidence type="ECO:0000256" key="3">
    <source>
        <dbReference type="ARBA" id="ARBA00019077"/>
    </source>
</evidence>
<dbReference type="RefSeq" id="WP_131447864.1">
    <property type="nucleotide sequence ID" value="NZ_SJZB01000042.1"/>
</dbReference>
<dbReference type="OrthoDB" id="9789797at2"/>
<dbReference type="EC" id="2.4.99.12" evidence="2 9"/>
<dbReference type="GO" id="GO:0005886">
    <property type="term" value="C:plasma membrane"/>
    <property type="evidence" value="ECO:0007669"/>
    <property type="project" value="UniProtKB-SubCell"/>
</dbReference>
<dbReference type="InterPro" id="IPR007507">
    <property type="entry name" value="Glycos_transf_N"/>
</dbReference>
<dbReference type="PANTHER" id="PTHR42755:SF1">
    <property type="entry name" value="3-DEOXY-D-MANNO-OCTULOSONIC ACID TRANSFERASE, MITOCHONDRIAL-RELATED"/>
    <property type="match status" value="1"/>
</dbReference>
<dbReference type="UniPathway" id="UPA00958"/>
<dbReference type="AlphaFoldDB" id="A0A4R1B8Y9"/>
<comment type="function">
    <text evidence="9">Involved in lipopolysaccharide (LPS) biosynthesis. Catalyzes the transfer of 3-deoxy-D-manno-octulosonate (Kdo) residue(s) from CMP-Kdo to lipid IV(A), the tetraacyldisaccharide-1,4'-bisphosphate precursor of lipid A.</text>
</comment>
<reference evidence="11 12" key="1">
    <citation type="submission" date="2019-03" db="EMBL/GenBank/DDBJ databases">
        <title>Genome sequence of Thiobacillaceae bacterium LSR1, a sulfur-oxidizing bacterium isolated from freshwater sediment.</title>
        <authorList>
            <person name="Li S."/>
        </authorList>
    </citation>
    <scope>NUCLEOTIDE SEQUENCE [LARGE SCALE GENOMIC DNA]</scope>
    <source>
        <strain evidence="11 12">LSR1</strain>
    </source>
</reference>
<dbReference type="Proteomes" id="UP000295443">
    <property type="component" value="Unassembled WGS sequence"/>
</dbReference>
<keyword evidence="9" id="KW-1133">Transmembrane helix</keyword>
<dbReference type="EMBL" id="SJZB01000042">
    <property type="protein sequence ID" value="TCJ12933.1"/>
    <property type="molecule type" value="Genomic_DNA"/>
</dbReference>
<evidence type="ECO:0000256" key="2">
    <source>
        <dbReference type="ARBA" id="ARBA00012621"/>
    </source>
</evidence>
<comment type="subcellular location">
    <subcellularLocation>
        <location evidence="9">Cell membrane</location>
    </subcellularLocation>
</comment>
<feature type="active site" description="Proton acceptor" evidence="7">
    <location>
        <position position="59"/>
    </location>
</feature>
<sequence length="418" mass="45694">MRALYTLLWLLALPFMFVYLRWRGRRQPEYRTHWRERLGWGPALPDGPVIWLHTVSVGETRAAAPLMRALRRRRPDATILLSHTTPTGRATARELFGADIPQTYLPYDLPGAVNRFLERGHPGIAIFLETEVWPNLYAACAGRAIPTYLVNARLSEKSARGYGRIAGLIRPALASLAGCAAQTEADAGRLAGLGAGTPLVTGNMKFDVTAPADTYTRAEELRRRFAGRFVFVAASTRDGEEALLLDTCLGLDIADLLLVIVPRHPQRFDEVAALLESRGVEFARRSRGDTVTRETEVFLGDSMGELAAYYAAADAAFIGGSLLPLGGQNLIEAADMGCPVLIGPHTWNFLDATERAIAEGAALRVADAEDLARALKRLHRDADKRHAMAEAGIHFSRAHKGATEKVMALLEPVLARLA</sequence>
<comment type="caution">
    <text evidence="11">The sequence shown here is derived from an EMBL/GenBank/DDBJ whole genome shotgun (WGS) entry which is preliminary data.</text>
</comment>
<keyword evidence="9" id="KW-1003">Cell membrane</keyword>
<evidence type="ECO:0000256" key="1">
    <source>
        <dbReference type="ARBA" id="ARBA00004713"/>
    </source>
</evidence>
<feature type="transmembrane region" description="Helical" evidence="9">
    <location>
        <begin position="6"/>
        <end position="22"/>
    </location>
</feature>
<dbReference type="InterPro" id="IPR039901">
    <property type="entry name" value="Kdotransferase"/>
</dbReference>
<accession>A0A4R1B8Y9</accession>
<comment type="catalytic activity">
    <reaction evidence="6 9">
        <text>lipid IVA (E. coli) + CMP-3-deoxy-beta-D-manno-octulosonate = alpha-Kdo-(2-&gt;6)-lipid IVA (E. coli) + CMP + H(+)</text>
        <dbReference type="Rhea" id="RHEA:28066"/>
        <dbReference type="ChEBI" id="CHEBI:15378"/>
        <dbReference type="ChEBI" id="CHEBI:58603"/>
        <dbReference type="ChEBI" id="CHEBI:60364"/>
        <dbReference type="ChEBI" id="CHEBI:60377"/>
        <dbReference type="ChEBI" id="CHEBI:85987"/>
        <dbReference type="EC" id="2.4.99.12"/>
    </reaction>
</comment>
<comment type="pathway">
    <text evidence="1 9">Bacterial outer membrane biogenesis; LPS core biosynthesis.</text>
</comment>
<dbReference type="Pfam" id="PF04413">
    <property type="entry name" value="Glycos_transf_N"/>
    <property type="match status" value="1"/>
</dbReference>
<feature type="site" description="Transition state stabilizer" evidence="8">
    <location>
        <position position="129"/>
    </location>
</feature>
<dbReference type="InterPro" id="IPR038107">
    <property type="entry name" value="Glycos_transf_N_sf"/>
</dbReference>
<evidence type="ECO:0000313" key="11">
    <source>
        <dbReference type="EMBL" id="TCJ12933.1"/>
    </source>
</evidence>
<evidence type="ECO:0000256" key="7">
    <source>
        <dbReference type="PIRSR" id="PIRSR639901-1"/>
    </source>
</evidence>
<comment type="similarity">
    <text evidence="9">Belongs to the glycosyltransferase group 1 family.</text>
</comment>
<evidence type="ECO:0000256" key="5">
    <source>
        <dbReference type="ARBA" id="ARBA00031445"/>
    </source>
</evidence>
<evidence type="ECO:0000256" key="4">
    <source>
        <dbReference type="ARBA" id="ARBA00022679"/>
    </source>
</evidence>
<dbReference type="GO" id="GO:0009244">
    <property type="term" value="P:lipopolysaccharide core region biosynthetic process"/>
    <property type="evidence" value="ECO:0007669"/>
    <property type="project" value="UniProtKB-UniRule"/>
</dbReference>
<keyword evidence="12" id="KW-1185">Reference proteome</keyword>
<dbReference type="GO" id="GO:0009245">
    <property type="term" value="P:lipid A biosynthetic process"/>
    <property type="evidence" value="ECO:0007669"/>
    <property type="project" value="TreeGrafter"/>
</dbReference>
<evidence type="ECO:0000256" key="9">
    <source>
        <dbReference type="RuleBase" id="RU365103"/>
    </source>
</evidence>
<dbReference type="Gene3D" id="3.40.50.11720">
    <property type="entry name" value="3-Deoxy-D-manno-octulosonic-acid transferase, N-terminal domain"/>
    <property type="match status" value="1"/>
</dbReference>
<keyword evidence="9" id="KW-0812">Transmembrane</keyword>
<dbReference type="NCBIfam" id="NF004386">
    <property type="entry name" value="PRK05749.1-2"/>
    <property type="match status" value="1"/>
</dbReference>
<name>A0A4R1B8Y9_9PROT</name>
<evidence type="ECO:0000313" key="12">
    <source>
        <dbReference type="Proteomes" id="UP000295443"/>
    </source>
</evidence>
<evidence type="ECO:0000256" key="6">
    <source>
        <dbReference type="ARBA" id="ARBA00049183"/>
    </source>
</evidence>
<feature type="domain" description="3-deoxy-D-manno-octulosonic-acid transferase N-terminal" evidence="10">
    <location>
        <begin position="33"/>
        <end position="208"/>
    </location>
</feature>